<dbReference type="AlphaFoldDB" id="A0A0G0T2J7"/>
<keyword evidence="1" id="KW-0460">Magnesium</keyword>
<evidence type="ECO:0000313" key="4">
    <source>
        <dbReference type="Proteomes" id="UP000034562"/>
    </source>
</evidence>
<evidence type="ECO:0000256" key="1">
    <source>
        <dbReference type="ARBA" id="ARBA00022842"/>
    </source>
</evidence>
<dbReference type="CDD" id="cd09873">
    <property type="entry name" value="PIN_Pae0151-like"/>
    <property type="match status" value="1"/>
</dbReference>
<proteinExistence type="predicted"/>
<dbReference type="InterPro" id="IPR029060">
    <property type="entry name" value="PIN-like_dom_sf"/>
</dbReference>
<gene>
    <name evidence="3" type="ORF">UU12_C0004G0010</name>
</gene>
<accession>A0A0G0T2J7</accession>
<evidence type="ECO:0000313" key="3">
    <source>
        <dbReference type="EMBL" id="KKR71263.1"/>
    </source>
</evidence>
<organism evidence="3 4">
    <name type="scientific">Candidatus Woesebacteria bacterium GW2011_GWA2_40_7b</name>
    <dbReference type="NCBI Taxonomy" id="1618563"/>
    <lineage>
        <taxon>Bacteria</taxon>
        <taxon>Candidatus Woeseibacteriota</taxon>
    </lineage>
</organism>
<reference evidence="3 4" key="1">
    <citation type="journal article" date="2015" name="Nature">
        <title>rRNA introns, odd ribosomes, and small enigmatic genomes across a large radiation of phyla.</title>
        <authorList>
            <person name="Brown C.T."/>
            <person name="Hug L.A."/>
            <person name="Thomas B.C."/>
            <person name="Sharon I."/>
            <person name="Castelle C.J."/>
            <person name="Singh A."/>
            <person name="Wilkins M.J."/>
            <person name="Williams K.H."/>
            <person name="Banfield J.F."/>
        </authorList>
    </citation>
    <scope>NUCLEOTIDE SEQUENCE [LARGE SCALE GENOMIC DNA]</scope>
</reference>
<dbReference type="Gene3D" id="3.40.50.1010">
    <property type="entry name" value="5'-nuclease"/>
    <property type="match status" value="1"/>
</dbReference>
<comment type="caution">
    <text evidence="3">The sequence shown here is derived from an EMBL/GenBank/DDBJ whole genome shotgun (WGS) entry which is preliminary data.</text>
</comment>
<name>A0A0G0T2J7_9BACT</name>
<dbReference type="STRING" id="1618563.UU12_C0004G0010"/>
<dbReference type="EMBL" id="LBZK01000004">
    <property type="protein sequence ID" value="KKR71263.1"/>
    <property type="molecule type" value="Genomic_DNA"/>
</dbReference>
<dbReference type="InterPro" id="IPR002716">
    <property type="entry name" value="PIN_dom"/>
</dbReference>
<dbReference type="SUPFAM" id="SSF88723">
    <property type="entry name" value="PIN domain-like"/>
    <property type="match status" value="1"/>
</dbReference>
<dbReference type="InterPro" id="IPR044153">
    <property type="entry name" value="PIN_Pae0151-like"/>
</dbReference>
<evidence type="ECO:0000259" key="2">
    <source>
        <dbReference type="Pfam" id="PF01850"/>
    </source>
</evidence>
<dbReference type="InterPro" id="IPR051619">
    <property type="entry name" value="TypeII_TA_RNase_PINc/VapC"/>
</dbReference>
<dbReference type="Pfam" id="PF01850">
    <property type="entry name" value="PIN"/>
    <property type="match status" value="1"/>
</dbReference>
<dbReference type="PANTHER" id="PTHR35901:SF1">
    <property type="entry name" value="EXONUCLEASE VAPC9"/>
    <property type="match status" value="1"/>
</dbReference>
<protein>
    <recommendedName>
        <fullName evidence="2">PIN domain-containing protein</fullName>
    </recommendedName>
</protein>
<dbReference type="PANTHER" id="PTHR35901">
    <property type="entry name" value="RIBONUCLEASE VAPC3"/>
    <property type="match status" value="1"/>
</dbReference>
<dbReference type="Proteomes" id="UP000034562">
    <property type="component" value="Unassembled WGS sequence"/>
</dbReference>
<sequence length="130" mass="15211">MDANIKNFIVDASYLLSVLLPDEASSEESKKHLTMIINRTYKFFAPKILEFEVCNSIKTTVIRNRIGKTSAEKILTRFNKIPINYLDINRERVLDLSINKNLTFYDASYLYLARINKYKLLTLDKKLEKL</sequence>
<feature type="domain" description="PIN" evidence="2">
    <location>
        <begin position="9"/>
        <end position="129"/>
    </location>
</feature>